<dbReference type="EMBL" id="PXWF02000302">
    <property type="protein sequence ID" value="PWF42083.1"/>
    <property type="molecule type" value="Genomic_DNA"/>
</dbReference>
<comment type="caution">
    <text evidence="2">The sequence shown here is derived from an EMBL/GenBank/DDBJ whole genome shotgun (WGS) entry which is preliminary data.</text>
</comment>
<organism evidence="2 3">
    <name type="scientific">Massilia glaciei</name>
    <dbReference type="NCBI Taxonomy" id="1524097"/>
    <lineage>
        <taxon>Bacteria</taxon>
        <taxon>Pseudomonadati</taxon>
        <taxon>Pseudomonadota</taxon>
        <taxon>Betaproteobacteria</taxon>
        <taxon>Burkholderiales</taxon>
        <taxon>Oxalobacteraceae</taxon>
        <taxon>Telluria group</taxon>
        <taxon>Massilia</taxon>
    </lineage>
</organism>
<evidence type="ECO:0000313" key="3">
    <source>
        <dbReference type="Proteomes" id="UP000241421"/>
    </source>
</evidence>
<feature type="region of interest" description="Disordered" evidence="1">
    <location>
        <begin position="1"/>
        <end position="54"/>
    </location>
</feature>
<protein>
    <submittedName>
        <fullName evidence="2">Uncharacterized protein</fullName>
    </submittedName>
</protein>
<evidence type="ECO:0000313" key="2">
    <source>
        <dbReference type="EMBL" id="PWF42083.1"/>
    </source>
</evidence>
<gene>
    <name evidence="2" type="ORF">C7C56_023240</name>
</gene>
<evidence type="ECO:0000256" key="1">
    <source>
        <dbReference type="SAM" id="MobiDB-lite"/>
    </source>
</evidence>
<sequence length="90" mass="10183">MPSAAMRSGWRPDMKPEPRILSTSMLRRPIARAGEISERRRRTPSTASATEVSRSISLGSKASRVVLPALSRKLTRPRMFLRNWYSSVAR</sequence>
<dbReference type="AlphaFoldDB" id="A0A2U2HEL7"/>
<reference evidence="2 3" key="1">
    <citation type="submission" date="2018-04" db="EMBL/GenBank/DDBJ databases">
        <title>Massilia violaceinigra sp. nov., a novel purple-pigmented bacterium isolated from Tianshan glacier, Xinjiang, China.</title>
        <authorList>
            <person name="Wang H."/>
        </authorList>
    </citation>
    <scope>NUCLEOTIDE SEQUENCE [LARGE SCALE GENOMIC DNA]</scope>
    <source>
        <strain evidence="2 3">B448-2</strain>
    </source>
</reference>
<dbReference type="Proteomes" id="UP000241421">
    <property type="component" value="Unassembled WGS sequence"/>
</dbReference>
<proteinExistence type="predicted"/>
<name>A0A2U2HEL7_9BURK</name>
<accession>A0A2U2HEL7</accession>
<keyword evidence="3" id="KW-1185">Reference proteome</keyword>